<keyword evidence="2" id="KW-0472">Membrane</keyword>
<keyword evidence="4" id="KW-1185">Reference proteome</keyword>
<keyword evidence="2" id="KW-1133">Transmembrane helix</keyword>
<evidence type="ECO:0000313" key="3">
    <source>
        <dbReference type="EMBL" id="GAA1492381.1"/>
    </source>
</evidence>
<evidence type="ECO:0000256" key="2">
    <source>
        <dbReference type="SAM" id="Phobius"/>
    </source>
</evidence>
<name>A0ABN1ZAJ7_9MICO</name>
<feature type="transmembrane region" description="Helical" evidence="2">
    <location>
        <begin position="193"/>
        <end position="214"/>
    </location>
</feature>
<feature type="transmembrane region" description="Helical" evidence="2">
    <location>
        <begin position="343"/>
        <end position="363"/>
    </location>
</feature>
<accession>A0ABN1ZAJ7</accession>
<protein>
    <recommendedName>
        <fullName evidence="5">ABC transporter permease</fullName>
    </recommendedName>
</protein>
<evidence type="ECO:0000313" key="4">
    <source>
        <dbReference type="Proteomes" id="UP001501742"/>
    </source>
</evidence>
<feature type="transmembrane region" description="Helical" evidence="2">
    <location>
        <begin position="258"/>
        <end position="278"/>
    </location>
</feature>
<dbReference type="EMBL" id="BAAAJX010000003">
    <property type="protein sequence ID" value="GAA1492381.1"/>
    <property type="molecule type" value="Genomic_DNA"/>
</dbReference>
<feature type="region of interest" description="Disordered" evidence="1">
    <location>
        <begin position="1"/>
        <end position="44"/>
    </location>
</feature>
<gene>
    <name evidence="3" type="ORF">GCM10009627_07270</name>
</gene>
<keyword evidence="2" id="KW-0812">Transmembrane</keyword>
<feature type="compositionally biased region" description="Low complexity" evidence="1">
    <location>
        <begin position="10"/>
        <end position="34"/>
    </location>
</feature>
<evidence type="ECO:0008006" key="5">
    <source>
        <dbReference type="Google" id="ProtNLM"/>
    </source>
</evidence>
<sequence>MSEVAKYNYSPSASSSTAPGPAATPGATVHGHAAPRPPHRAPGVLRPQGLAGVLRSFGSHILVPLFLAVGMTLAYLGAFHAPTPHDLPVGIVGTTPATQVFAQTVTDQSDGALVAHVVASTRRAEQQVRDRELAAVYAPSDSAATLYVSTAASETTASAAQKVFVPIAFGQHLPFHVVDVVPTGDQDTTGQGLFFLLVGLSVGGYSSAIAVAAFATRLRPVWTAVVGLVTAAVVAGIGTVVAGPVYGVLTTHQWQVFLFAWLYDAVIIALGVGLHPLIGRWTTPVLTMLFVMLNFTSSGGIFQPAFQPGFFAGLNTFWSGAAWLQAAQDLQYFPGASLGRSGLVLALWLVAAVLLCVVVHGLVARRTRIARERAVTLLEEEEVVAA</sequence>
<feature type="transmembrane region" description="Helical" evidence="2">
    <location>
        <begin position="221"/>
        <end position="246"/>
    </location>
</feature>
<dbReference type="RefSeq" id="WP_204607627.1">
    <property type="nucleotide sequence ID" value="NZ_BAAAJX010000003.1"/>
</dbReference>
<dbReference type="Proteomes" id="UP001501742">
    <property type="component" value="Unassembled WGS sequence"/>
</dbReference>
<evidence type="ECO:0000256" key="1">
    <source>
        <dbReference type="SAM" id="MobiDB-lite"/>
    </source>
</evidence>
<organism evidence="3 4">
    <name type="scientific">Curtobacterium herbarum</name>
    <dbReference type="NCBI Taxonomy" id="150122"/>
    <lineage>
        <taxon>Bacteria</taxon>
        <taxon>Bacillati</taxon>
        <taxon>Actinomycetota</taxon>
        <taxon>Actinomycetes</taxon>
        <taxon>Micrococcales</taxon>
        <taxon>Microbacteriaceae</taxon>
        <taxon>Curtobacterium</taxon>
    </lineage>
</organism>
<feature type="transmembrane region" description="Helical" evidence="2">
    <location>
        <begin position="285"/>
        <end position="306"/>
    </location>
</feature>
<proteinExistence type="predicted"/>
<comment type="caution">
    <text evidence="3">The sequence shown here is derived from an EMBL/GenBank/DDBJ whole genome shotgun (WGS) entry which is preliminary data.</text>
</comment>
<reference evidence="3 4" key="1">
    <citation type="journal article" date="2019" name="Int. J. Syst. Evol. Microbiol.">
        <title>The Global Catalogue of Microorganisms (GCM) 10K type strain sequencing project: providing services to taxonomists for standard genome sequencing and annotation.</title>
        <authorList>
            <consortium name="The Broad Institute Genomics Platform"/>
            <consortium name="The Broad Institute Genome Sequencing Center for Infectious Disease"/>
            <person name="Wu L."/>
            <person name="Ma J."/>
        </authorList>
    </citation>
    <scope>NUCLEOTIDE SEQUENCE [LARGE SCALE GENOMIC DNA]</scope>
    <source>
        <strain evidence="3 4">JCM 12140</strain>
    </source>
</reference>
<feature type="transmembrane region" description="Helical" evidence="2">
    <location>
        <begin position="61"/>
        <end position="81"/>
    </location>
</feature>